<name>W2C2W0_9BACT</name>
<feature type="active site" evidence="12">
    <location>
        <position position="397"/>
    </location>
</feature>
<proteinExistence type="inferred from homology"/>
<dbReference type="InterPro" id="IPR030874">
    <property type="entry name" value="Cardiolipin_synth_Firmi"/>
</dbReference>
<dbReference type="InterPro" id="IPR001736">
    <property type="entry name" value="PLipase_D/transphosphatidylase"/>
</dbReference>
<sequence length="477" mass="55534">MIDFPIHTALGVTFFSLYFLSMLGLALVILLENRNPLKTIPWIIVLLTLPGIGLVFYFFFGQDNRRRRIISRRTYRRIMRPLSAGGPRQDKVNVPPAYRPLMRMLNRNGRTPLLYGSHIDIYTSGQEKFTAFLEALRSARHHIHLQYYIIADDEIGRCVRQVLIERARAGVEVRVLYDDVGSWSVPHRFFDAMRNAGIEAHPFLRVVFPLFTSKVNYRNHRKVAIIDGRIGFMGGMNIADRYLRGVSWGVWRDTHFRIEGKGVHGLQSSFLIDWYVVTRQLIKGKDYYPDEKFYDDNLMQIFSGGPTGRWRILLQAFIFCITNAKRYLYIQTPYFLPTEGLTQALQTAALGGVDVRLMLPERSDTRSAHLASHSYLDDMLRAGVKVYFYRAGFLHSKLLVSDDEIACIGSANFDFRSFEHNFEINAFVYHRPFAESLRRMYMDDLRSCVPVRAYDWARRPFHLRLIESFLRLFSPLL</sequence>
<evidence type="ECO:0000256" key="3">
    <source>
        <dbReference type="ARBA" id="ARBA00022516"/>
    </source>
</evidence>
<dbReference type="EMBL" id="AYUF01000474">
    <property type="protein sequence ID" value="ETK01544.1"/>
    <property type="molecule type" value="Genomic_DNA"/>
</dbReference>
<evidence type="ECO:0000256" key="8">
    <source>
        <dbReference type="ARBA" id="ARBA00023098"/>
    </source>
</evidence>
<dbReference type="InterPro" id="IPR025202">
    <property type="entry name" value="PLD-like_dom"/>
</dbReference>
<dbReference type="EC" id="2.7.8.-" evidence="12 13"/>
<comment type="function">
    <text evidence="12">Catalyzes the reversible phosphatidyl group transfer from one phosphatidylglycerol molecule to another to form cardiolipin (CL) (diphosphatidylglycerol) and glycerol.</text>
</comment>
<keyword evidence="3 12" id="KW-0444">Lipid biosynthesis</keyword>
<dbReference type="AlphaFoldDB" id="W2C2W0"/>
<dbReference type="PROSITE" id="PS50035">
    <property type="entry name" value="PLD"/>
    <property type="match status" value="2"/>
</dbReference>
<evidence type="ECO:0000256" key="4">
    <source>
        <dbReference type="ARBA" id="ARBA00022679"/>
    </source>
</evidence>
<keyword evidence="6" id="KW-0677">Repeat</keyword>
<evidence type="ECO:0000313" key="15">
    <source>
        <dbReference type="EMBL" id="ETK01544.1"/>
    </source>
</evidence>
<dbReference type="GO" id="GO:0008808">
    <property type="term" value="F:cardiolipin synthase activity"/>
    <property type="evidence" value="ECO:0007669"/>
    <property type="project" value="UniProtKB-UniRule"/>
</dbReference>
<dbReference type="NCBIfam" id="TIGR04265">
    <property type="entry name" value="bac_cardiolipin"/>
    <property type="match status" value="1"/>
</dbReference>
<evidence type="ECO:0000256" key="12">
    <source>
        <dbReference type="HAMAP-Rule" id="MF_01916"/>
    </source>
</evidence>
<keyword evidence="10 12" id="KW-0594">Phospholipid biosynthesis</keyword>
<evidence type="ECO:0000256" key="2">
    <source>
        <dbReference type="ARBA" id="ARBA00022475"/>
    </source>
</evidence>
<comment type="similarity">
    <text evidence="12">Belongs to the phospholipase D family. Cardiolipin synthase subfamily.</text>
</comment>
<keyword evidence="4 12" id="KW-0808">Transferase</keyword>
<feature type="domain" description="PLD phosphodiesterase" evidence="14">
    <location>
        <begin position="215"/>
        <end position="242"/>
    </location>
</feature>
<evidence type="ECO:0000256" key="9">
    <source>
        <dbReference type="ARBA" id="ARBA00023136"/>
    </source>
</evidence>
<keyword evidence="5 12" id="KW-0812">Transmembrane</keyword>
<evidence type="ECO:0000256" key="7">
    <source>
        <dbReference type="ARBA" id="ARBA00022989"/>
    </source>
</evidence>
<feature type="transmembrane region" description="Helical" evidence="12">
    <location>
        <begin position="42"/>
        <end position="60"/>
    </location>
</feature>
<evidence type="ECO:0000256" key="5">
    <source>
        <dbReference type="ARBA" id="ARBA00022692"/>
    </source>
</evidence>
<comment type="subcellular location">
    <subcellularLocation>
        <location evidence="1 12">Cell membrane</location>
        <topology evidence="1 12">Multi-pass membrane protein</topology>
    </subcellularLocation>
</comment>
<dbReference type="PATRIC" id="fig|1411148.3.peg.1422"/>
<comment type="caution">
    <text evidence="15">The sequence shown here is derived from an EMBL/GenBank/DDBJ whole genome shotgun (WGS) entry which is preliminary data.</text>
</comment>
<keyword evidence="8 12" id="KW-0443">Lipid metabolism</keyword>
<feature type="active site" evidence="12">
    <location>
        <position position="395"/>
    </location>
</feature>
<feature type="active site" evidence="12">
    <location>
        <position position="222"/>
    </location>
</feature>
<feature type="active site" evidence="12">
    <location>
        <position position="402"/>
    </location>
</feature>
<evidence type="ECO:0000256" key="6">
    <source>
        <dbReference type="ARBA" id="ARBA00022737"/>
    </source>
</evidence>
<dbReference type="GO" id="GO:0005886">
    <property type="term" value="C:plasma membrane"/>
    <property type="evidence" value="ECO:0007669"/>
    <property type="project" value="UniProtKB-SubCell"/>
</dbReference>
<dbReference type="CDD" id="cd09112">
    <property type="entry name" value="PLDc_CLS_2"/>
    <property type="match status" value="1"/>
</dbReference>
<evidence type="ECO:0000256" key="13">
    <source>
        <dbReference type="NCBIfam" id="TIGR04265"/>
    </source>
</evidence>
<evidence type="ECO:0000256" key="11">
    <source>
        <dbReference type="ARBA" id="ARBA00023264"/>
    </source>
</evidence>
<comment type="catalytic activity">
    <reaction evidence="12">
        <text>2 a 1,2-diacyl-sn-glycero-3-phospho-(1'-sn-glycerol) = a cardiolipin + glycerol</text>
        <dbReference type="Rhea" id="RHEA:31451"/>
        <dbReference type="ChEBI" id="CHEBI:17754"/>
        <dbReference type="ChEBI" id="CHEBI:62237"/>
        <dbReference type="ChEBI" id="CHEBI:64716"/>
    </reaction>
</comment>
<dbReference type="Pfam" id="PF13396">
    <property type="entry name" value="PLDc_N"/>
    <property type="match status" value="1"/>
</dbReference>
<dbReference type="PANTHER" id="PTHR21248">
    <property type="entry name" value="CARDIOLIPIN SYNTHASE"/>
    <property type="match status" value="1"/>
</dbReference>
<dbReference type="Gene3D" id="3.30.870.10">
    <property type="entry name" value="Endonuclease Chain A"/>
    <property type="match status" value="2"/>
</dbReference>
<keyword evidence="11 12" id="KW-1208">Phospholipid metabolism</keyword>
<dbReference type="InterPro" id="IPR027379">
    <property type="entry name" value="CLS_N"/>
</dbReference>
<keyword evidence="7 12" id="KW-1133">Transmembrane helix</keyword>
<feature type="active site" evidence="12">
    <location>
        <position position="220"/>
    </location>
</feature>
<dbReference type="GO" id="GO:0032049">
    <property type="term" value="P:cardiolipin biosynthetic process"/>
    <property type="evidence" value="ECO:0007669"/>
    <property type="project" value="UniProtKB-UniRule"/>
</dbReference>
<evidence type="ECO:0000313" key="16">
    <source>
        <dbReference type="Proteomes" id="UP000018837"/>
    </source>
</evidence>
<gene>
    <name evidence="15" type="ORF">N425_09030</name>
</gene>
<reference evidence="15 16" key="1">
    <citation type="submission" date="2013-11" db="EMBL/GenBank/DDBJ databases">
        <title>Single cell genomics of uncultured Tannerella BU063 (oral taxon 286).</title>
        <authorList>
            <person name="Beall C.J."/>
            <person name="Campbell A.G."/>
            <person name="Griffen A.L."/>
            <person name="Podar M."/>
            <person name="Leys E.J."/>
        </authorList>
    </citation>
    <scope>NUCLEOTIDE SEQUENCE [LARGE SCALE GENOMIC DNA]</scope>
    <source>
        <strain evidence="15">Cell 2</strain>
    </source>
</reference>
<feature type="transmembrane region" description="Helical" evidence="12">
    <location>
        <begin position="6"/>
        <end position="30"/>
    </location>
</feature>
<dbReference type="SMART" id="SM00155">
    <property type="entry name" value="PLDc"/>
    <property type="match status" value="2"/>
</dbReference>
<organism evidence="15 16">
    <name type="scientific">Tannerella sp. oral taxon BU063 isolate Cell 2</name>
    <dbReference type="NCBI Taxonomy" id="1411148"/>
    <lineage>
        <taxon>Bacteria</taxon>
        <taxon>Pseudomonadati</taxon>
        <taxon>Bacteroidota</taxon>
        <taxon>Bacteroidia</taxon>
        <taxon>Bacteroidales</taxon>
        <taxon>Tannerellaceae</taxon>
        <taxon>Tannerella</taxon>
    </lineage>
</organism>
<keyword evidence="2 12" id="KW-1003">Cell membrane</keyword>
<dbReference type="CDD" id="cd09110">
    <property type="entry name" value="PLDc_CLS_1"/>
    <property type="match status" value="1"/>
</dbReference>
<evidence type="ECO:0000256" key="1">
    <source>
        <dbReference type="ARBA" id="ARBA00004651"/>
    </source>
</evidence>
<accession>W2C2W0</accession>
<dbReference type="Proteomes" id="UP000018837">
    <property type="component" value="Unassembled WGS sequence"/>
</dbReference>
<dbReference type="Pfam" id="PF13091">
    <property type="entry name" value="PLDc_2"/>
    <property type="match status" value="2"/>
</dbReference>
<dbReference type="InterPro" id="IPR022924">
    <property type="entry name" value="Cardiolipin_synthase"/>
</dbReference>
<dbReference type="SUPFAM" id="SSF56024">
    <property type="entry name" value="Phospholipase D/nuclease"/>
    <property type="match status" value="2"/>
</dbReference>
<dbReference type="PANTHER" id="PTHR21248:SF22">
    <property type="entry name" value="PHOSPHOLIPASE D"/>
    <property type="match status" value="1"/>
</dbReference>
<evidence type="ECO:0000259" key="14">
    <source>
        <dbReference type="PROSITE" id="PS50035"/>
    </source>
</evidence>
<protein>
    <recommendedName>
        <fullName evidence="12 13">Cardiolipin synthase</fullName>
        <shortName evidence="12">CL synthase</shortName>
        <ecNumber evidence="12 13">2.7.8.-</ecNumber>
    </recommendedName>
</protein>
<keyword evidence="9 12" id="KW-0472">Membrane</keyword>
<dbReference type="HAMAP" id="MF_01916">
    <property type="entry name" value="Cardiolipin_synth_Cls"/>
    <property type="match status" value="1"/>
</dbReference>
<evidence type="ECO:0000256" key="10">
    <source>
        <dbReference type="ARBA" id="ARBA00023209"/>
    </source>
</evidence>
<feature type="domain" description="PLD phosphodiesterase" evidence="14">
    <location>
        <begin position="390"/>
        <end position="417"/>
    </location>
</feature>
<feature type="active site" evidence="12">
    <location>
        <position position="227"/>
    </location>
</feature>